<sequence length="179" mass="20596">MKLIVFGLLYLLWAVALADDPEDPSDEVDEDEIDDEDEIPGTEVIDHSQPWPIAFFYVEDPFVLSITRKLNWFEATAACAARDFTLVSIGSLTKQRQLYNTVIKSGLQYQMNEPVWTSGSNLANRAVWSWYSTGRPFTYRNFQDQNVYAEELCMAYNTLNGRWTAELCTAKRYFICECA</sequence>
<dbReference type="SUPFAM" id="SSF56436">
    <property type="entry name" value="C-type lectin-like"/>
    <property type="match status" value="1"/>
</dbReference>
<dbReference type="SMART" id="SM00034">
    <property type="entry name" value="CLECT"/>
    <property type="match status" value="1"/>
</dbReference>
<accession>A0A6P8X0I3</accession>
<dbReference type="Pfam" id="PF00059">
    <property type="entry name" value="Lectin_C"/>
    <property type="match status" value="1"/>
</dbReference>
<feature type="domain" description="C-type lectin" evidence="2">
    <location>
        <begin position="57"/>
        <end position="177"/>
    </location>
</feature>
<dbReference type="InterPro" id="IPR001304">
    <property type="entry name" value="C-type_lectin-like"/>
</dbReference>
<feature type="chain" id="PRO_5028095193" evidence="1">
    <location>
        <begin position="19"/>
        <end position="179"/>
    </location>
</feature>
<gene>
    <name evidence="4" type="primary">LOC117568611</name>
</gene>
<reference evidence="4" key="1">
    <citation type="submission" date="2025-08" db="UniProtKB">
        <authorList>
            <consortium name="RefSeq"/>
        </authorList>
    </citation>
    <scope>IDENTIFICATION</scope>
    <source>
        <strain evidence="4">15112-1751.03</strain>
        <tissue evidence="4">Whole Adult</tissue>
    </source>
</reference>
<dbReference type="PROSITE" id="PS50041">
    <property type="entry name" value="C_TYPE_LECTIN_2"/>
    <property type="match status" value="1"/>
</dbReference>
<feature type="signal peptide" evidence="1">
    <location>
        <begin position="1"/>
        <end position="18"/>
    </location>
</feature>
<evidence type="ECO:0000313" key="4">
    <source>
        <dbReference type="RefSeq" id="XP_034105263.1"/>
    </source>
</evidence>
<keyword evidence="1" id="KW-0732">Signal</keyword>
<organism evidence="3 4">
    <name type="scientific">Drosophila albomicans</name>
    <name type="common">Fruit fly</name>
    <dbReference type="NCBI Taxonomy" id="7291"/>
    <lineage>
        <taxon>Eukaryota</taxon>
        <taxon>Metazoa</taxon>
        <taxon>Ecdysozoa</taxon>
        <taxon>Arthropoda</taxon>
        <taxon>Hexapoda</taxon>
        <taxon>Insecta</taxon>
        <taxon>Pterygota</taxon>
        <taxon>Neoptera</taxon>
        <taxon>Endopterygota</taxon>
        <taxon>Diptera</taxon>
        <taxon>Brachycera</taxon>
        <taxon>Muscomorpha</taxon>
        <taxon>Ephydroidea</taxon>
        <taxon>Drosophilidae</taxon>
        <taxon>Drosophila</taxon>
    </lineage>
</organism>
<name>A0A6P8X0I3_DROAB</name>
<dbReference type="Gene3D" id="3.10.100.10">
    <property type="entry name" value="Mannose-Binding Protein A, subunit A"/>
    <property type="match status" value="1"/>
</dbReference>
<keyword evidence="3" id="KW-1185">Reference proteome</keyword>
<dbReference type="RefSeq" id="XP_034105263.1">
    <property type="nucleotide sequence ID" value="XM_034249372.2"/>
</dbReference>
<dbReference type="InterPro" id="IPR016186">
    <property type="entry name" value="C-type_lectin-like/link_sf"/>
</dbReference>
<evidence type="ECO:0000256" key="1">
    <source>
        <dbReference type="SAM" id="SignalP"/>
    </source>
</evidence>
<evidence type="ECO:0000259" key="2">
    <source>
        <dbReference type="PROSITE" id="PS50041"/>
    </source>
</evidence>
<dbReference type="Proteomes" id="UP000515160">
    <property type="component" value="Chromosome 3"/>
</dbReference>
<protein>
    <submittedName>
        <fullName evidence="4">Galactose-specific lectin nattectin-like</fullName>
    </submittedName>
</protein>
<dbReference type="CDD" id="cd00037">
    <property type="entry name" value="CLECT"/>
    <property type="match status" value="1"/>
</dbReference>
<dbReference type="OrthoDB" id="7357196at2759"/>
<evidence type="ECO:0000313" key="3">
    <source>
        <dbReference type="Proteomes" id="UP000515160"/>
    </source>
</evidence>
<dbReference type="GeneID" id="117568611"/>
<dbReference type="AlphaFoldDB" id="A0A6P8X0I3"/>
<dbReference type="InterPro" id="IPR016187">
    <property type="entry name" value="CTDL_fold"/>
</dbReference>
<proteinExistence type="predicted"/>